<evidence type="ECO:0000313" key="2">
    <source>
        <dbReference type="Proteomes" id="UP000887540"/>
    </source>
</evidence>
<protein>
    <submittedName>
        <fullName evidence="3">Uncharacterized protein</fullName>
    </submittedName>
</protein>
<keyword evidence="2" id="KW-1185">Reference proteome</keyword>
<evidence type="ECO:0000313" key="3">
    <source>
        <dbReference type="WBParaSite" id="ACRNAN_Path_298.g1130.t1"/>
    </source>
</evidence>
<name>A0A914C614_9BILA</name>
<dbReference type="Proteomes" id="UP000887540">
    <property type="component" value="Unplaced"/>
</dbReference>
<feature type="chain" id="PRO_5037035226" evidence="1">
    <location>
        <begin position="17"/>
        <end position="96"/>
    </location>
</feature>
<sequence>MKFILLTIVLLNFALASHPCGNTNCAETERCMFDAFLKNHECVKCPGNGLAIGYMNKCGISEGRKPGHPLTAIECCNNERCIQDRFWKIYFCSPEL</sequence>
<keyword evidence="1" id="KW-0732">Signal</keyword>
<feature type="signal peptide" evidence="1">
    <location>
        <begin position="1"/>
        <end position="16"/>
    </location>
</feature>
<proteinExistence type="predicted"/>
<evidence type="ECO:0000256" key="1">
    <source>
        <dbReference type="SAM" id="SignalP"/>
    </source>
</evidence>
<dbReference type="WBParaSite" id="ACRNAN_Path_298.g1130.t1">
    <property type="protein sequence ID" value="ACRNAN_Path_298.g1130.t1"/>
    <property type="gene ID" value="ACRNAN_Path_298.g1130"/>
</dbReference>
<organism evidence="2 3">
    <name type="scientific">Acrobeloides nanus</name>
    <dbReference type="NCBI Taxonomy" id="290746"/>
    <lineage>
        <taxon>Eukaryota</taxon>
        <taxon>Metazoa</taxon>
        <taxon>Ecdysozoa</taxon>
        <taxon>Nematoda</taxon>
        <taxon>Chromadorea</taxon>
        <taxon>Rhabditida</taxon>
        <taxon>Tylenchina</taxon>
        <taxon>Cephalobomorpha</taxon>
        <taxon>Cephaloboidea</taxon>
        <taxon>Cephalobidae</taxon>
        <taxon>Acrobeloides</taxon>
    </lineage>
</organism>
<accession>A0A914C614</accession>
<dbReference type="AlphaFoldDB" id="A0A914C614"/>
<reference evidence="3" key="1">
    <citation type="submission" date="2022-11" db="UniProtKB">
        <authorList>
            <consortium name="WormBaseParasite"/>
        </authorList>
    </citation>
    <scope>IDENTIFICATION</scope>
</reference>